<dbReference type="Proteomes" id="UP000196365">
    <property type="component" value="Unassembled WGS sequence"/>
</dbReference>
<evidence type="ECO:0000313" key="4">
    <source>
        <dbReference type="EMBL" id="SJZ79287.1"/>
    </source>
</evidence>
<accession>A0A1T4NJT5</accession>
<dbReference type="Pfam" id="PF00480">
    <property type="entry name" value="ROK"/>
    <property type="match status" value="1"/>
</dbReference>
<evidence type="ECO:0000313" key="5">
    <source>
        <dbReference type="Proteomes" id="UP000196365"/>
    </source>
</evidence>
<keyword evidence="3" id="KW-0119">Carbohydrate metabolism</keyword>
<dbReference type="AlphaFoldDB" id="A0A1T4NJT5"/>
<evidence type="ECO:0000256" key="2">
    <source>
        <dbReference type="ARBA" id="ARBA00006479"/>
    </source>
</evidence>
<sequence length="401" mass="44518">MPSLRTGDQNLIKEINKSIVFHMIKRKSPISRAQISKKTGLNKATVSTMVSELMEESFVYEIGTGQSSGGRKPVLLEFNHRAGFSIGIDLGVNYLLVLLTDLKNNIVEKIYKKLDTTEINFVLKEIYSSIELLIKKAPKSPYGIIGIGVGVPGYVDENEKLLFAPNLKWKDVDLKKKIEHRFHLPTTIINEANAGAHGEHLYGAGKNISNLVYVSVGIGIGTGIIINNQLFKGFTGLSGEMGHFTIDFNGTECSCGNRGCWELYASEHALLKAASQHKILEKNLVDPLEFLFDEAQKGNTEVLKILNSLGKYLGIGITNIINTLDPEVIIIGNHISKFKNWIIKPIENILQERVSIYRKSSPKISFSLLDNDSIALGANAFAISHFFLDKKLNHQMNSIYS</sequence>
<gene>
    <name evidence="4" type="ORF">SAMN02745973_01706</name>
</gene>
<dbReference type="SUPFAM" id="SSF46785">
    <property type="entry name" value="Winged helix' DNA-binding domain"/>
    <property type="match status" value="1"/>
</dbReference>
<evidence type="ECO:0000256" key="1">
    <source>
        <dbReference type="ARBA" id="ARBA00002486"/>
    </source>
</evidence>
<dbReference type="InterPro" id="IPR049874">
    <property type="entry name" value="ROK_cs"/>
</dbReference>
<dbReference type="InterPro" id="IPR036388">
    <property type="entry name" value="WH-like_DNA-bd_sf"/>
</dbReference>
<dbReference type="InterPro" id="IPR043129">
    <property type="entry name" value="ATPase_NBD"/>
</dbReference>
<dbReference type="GO" id="GO:0016301">
    <property type="term" value="F:kinase activity"/>
    <property type="evidence" value="ECO:0007669"/>
    <property type="project" value="UniProtKB-KW"/>
</dbReference>
<organism evidence="4 5">
    <name type="scientific">Garciella nitratireducens DSM 15102</name>
    <dbReference type="NCBI Taxonomy" id="1121911"/>
    <lineage>
        <taxon>Bacteria</taxon>
        <taxon>Bacillati</taxon>
        <taxon>Bacillota</taxon>
        <taxon>Clostridia</taxon>
        <taxon>Eubacteriales</taxon>
        <taxon>Eubacteriaceae</taxon>
        <taxon>Garciella</taxon>
    </lineage>
</organism>
<evidence type="ECO:0000256" key="3">
    <source>
        <dbReference type="ARBA" id="ARBA00022629"/>
    </source>
</evidence>
<dbReference type="Gene3D" id="1.10.10.10">
    <property type="entry name" value="Winged helix-like DNA-binding domain superfamily/Winged helix DNA-binding domain"/>
    <property type="match status" value="1"/>
</dbReference>
<dbReference type="PANTHER" id="PTHR18964:SF149">
    <property type="entry name" value="BIFUNCTIONAL UDP-N-ACETYLGLUCOSAMINE 2-EPIMERASE_N-ACETYLMANNOSAMINE KINASE"/>
    <property type="match status" value="1"/>
</dbReference>
<dbReference type="GO" id="GO:0042732">
    <property type="term" value="P:D-xylose metabolic process"/>
    <property type="evidence" value="ECO:0007669"/>
    <property type="project" value="UniProtKB-KW"/>
</dbReference>
<dbReference type="EMBL" id="FUWV01000011">
    <property type="protein sequence ID" value="SJZ79287.1"/>
    <property type="molecule type" value="Genomic_DNA"/>
</dbReference>
<dbReference type="CDD" id="cd24076">
    <property type="entry name" value="ASKHA_ATPase_ROK_BsXylR-like"/>
    <property type="match status" value="1"/>
</dbReference>
<dbReference type="InterPro" id="IPR036390">
    <property type="entry name" value="WH_DNA-bd_sf"/>
</dbReference>
<dbReference type="OrthoDB" id="9796533at2"/>
<protein>
    <submittedName>
        <fullName evidence="4">Sugar kinase of the NBD/HSP70 family, may contain an N-terminal HTH domain</fullName>
    </submittedName>
</protein>
<name>A0A1T4NJT5_9FIRM</name>
<keyword evidence="4" id="KW-0418">Kinase</keyword>
<dbReference type="RefSeq" id="WP_087679096.1">
    <property type="nucleotide sequence ID" value="NZ_FUWV01000011.1"/>
</dbReference>
<dbReference type="PANTHER" id="PTHR18964">
    <property type="entry name" value="ROK (REPRESSOR, ORF, KINASE) FAMILY"/>
    <property type="match status" value="1"/>
</dbReference>
<reference evidence="4 5" key="1">
    <citation type="submission" date="2017-02" db="EMBL/GenBank/DDBJ databases">
        <authorList>
            <person name="Peterson S.W."/>
        </authorList>
    </citation>
    <scope>NUCLEOTIDE SEQUENCE [LARGE SCALE GENOMIC DNA]</scope>
    <source>
        <strain evidence="4 5">DSM 15102</strain>
    </source>
</reference>
<dbReference type="InterPro" id="IPR000600">
    <property type="entry name" value="ROK"/>
</dbReference>
<keyword evidence="3" id="KW-0859">Xylose metabolism</keyword>
<dbReference type="Gene3D" id="3.30.420.40">
    <property type="match status" value="2"/>
</dbReference>
<keyword evidence="5" id="KW-1185">Reference proteome</keyword>
<proteinExistence type="inferred from homology"/>
<dbReference type="PROSITE" id="PS01125">
    <property type="entry name" value="ROK"/>
    <property type="match status" value="1"/>
</dbReference>
<dbReference type="SUPFAM" id="SSF53067">
    <property type="entry name" value="Actin-like ATPase domain"/>
    <property type="match status" value="1"/>
</dbReference>
<comment type="similarity">
    <text evidence="2">Belongs to the ROK (NagC/XylR) family.</text>
</comment>
<keyword evidence="4" id="KW-0808">Transferase</keyword>
<comment type="function">
    <text evidence="1">Transcriptional repressor of xylose-utilizing enzymes.</text>
</comment>